<name>A0AA95HRU8_9BACT</name>
<reference evidence="2" key="1">
    <citation type="journal article" date="2023" name="Nat. Commun.">
        <title>Identification of a novel Human Milk Oligosaccharides utilization cluster in the infant gut commensal Bacteroides dorei.</title>
        <authorList>
            <person name="Kijner S."/>
            <person name="Ennis D."/>
            <person name="Shmorak S."/>
            <person name="Florentin A."/>
            <person name="Yassour M."/>
        </authorList>
    </citation>
    <scope>NUCLEOTIDE SEQUENCE</scope>
    <source>
        <strain evidence="2">2</strain>
    </source>
</reference>
<evidence type="ECO:0000313" key="2">
    <source>
        <dbReference type="EMBL" id="WHX09659.1"/>
    </source>
</evidence>
<organism evidence="2 3">
    <name type="scientific">Phocaeicola dorei</name>
    <dbReference type="NCBI Taxonomy" id="357276"/>
    <lineage>
        <taxon>Bacteria</taxon>
        <taxon>Pseudomonadati</taxon>
        <taxon>Bacteroidota</taxon>
        <taxon>Bacteroidia</taxon>
        <taxon>Bacteroidales</taxon>
        <taxon>Bacteroidaceae</taxon>
        <taxon>Phocaeicola</taxon>
    </lineage>
</organism>
<dbReference type="EMBL" id="CP126056">
    <property type="protein sequence ID" value="WHX09659.1"/>
    <property type="molecule type" value="Genomic_DNA"/>
</dbReference>
<dbReference type="Proteomes" id="UP001177934">
    <property type="component" value="Chromosome"/>
</dbReference>
<gene>
    <name evidence="2" type="ORF">QNN11_20865</name>
</gene>
<protein>
    <submittedName>
        <fullName evidence="2">Uncharacterized protein</fullName>
    </submittedName>
</protein>
<dbReference type="AlphaFoldDB" id="A0AA95HRU8"/>
<evidence type="ECO:0000313" key="3">
    <source>
        <dbReference type="Proteomes" id="UP001177934"/>
    </source>
</evidence>
<proteinExistence type="predicted"/>
<keyword evidence="1" id="KW-0732">Signal</keyword>
<sequence length="111" mass="12655">MKKILLTLALAFCCVAGQGQTTAIPAGVNIQELNTKWAKFTQYAEQKQINKAVEEGIRVSTLFTQNRQYKEAFATCRQMDALIYYSEQEKNHLSTNCVSWWVKNACVCIRI</sequence>
<feature type="chain" id="PRO_5041734152" evidence="1">
    <location>
        <begin position="24"/>
        <end position="111"/>
    </location>
</feature>
<accession>A0AA95HRU8</accession>
<feature type="signal peptide" evidence="1">
    <location>
        <begin position="1"/>
        <end position="23"/>
    </location>
</feature>
<evidence type="ECO:0000256" key="1">
    <source>
        <dbReference type="SAM" id="SignalP"/>
    </source>
</evidence>